<dbReference type="AlphaFoldDB" id="A0A2W1JP31"/>
<reference evidence="1 2" key="1">
    <citation type="journal article" date="2018" name="Sci. Rep.">
        <title>A novel species of the marine cyanobacterium Acaryochloris with a unique pigment content and lifestyle.</title>
        <authorList>
            <person name="Partensky F."/>
            <person name="Six C."/>
            <person name="Ratin M."/>
            <person name="Garczarek L."/>
            <person name="Vaulot D."/>
            <person name="Probert I."/>
            <person name="Calteau A."/>
            <person name="Gourvil P."/>
            <person name="Marie D."/>
            <person name="Grebert T."/>
            <person name="Bouchier C."/>
            <person name="Le Panse S."/>
            <person name="Gachenot M."/>
            <person name="Rodriguez F."/>
            <person name="Garrido J.L."/>
        </authorList>
    </citation>
    <scope>NUCLEOTIDE SEQUENCE [LARGE SCALE GENOMIC DNA]</scope>
    <source>
        <strain evidence="1 2">RCC1774</strain>
    </source>
</reference>
<dbReference type="Pfam" id="PF06999">
    <property type="entry name" value="Suc_Fer-like"/>
    <property type="match status" value="1"/>
</dbReference>
<dbReference type="CDD" id="cd03062">
    <property type="entry name" value="TRX_Fd_Sucrase"/>
    <property type="match status" value="1"/>
</dbReference>
<proteinExistence type="predicted"/>
<dbReference type="Proteomes" id="UP000248857">
    <property type="component" value="Unassembled WGS sequence"/>
</dbReference>
<keyword evidence="2" id="KW-1185">Reference proteome</keyword>
<evidence type="ECO:0008006" key="3">
    <source>
        <dbReference type="Google" id="ProtNLM"/>
    </source>
</evidence>
<sequence length="363" mass="42332">MGTTELFNDCRYCSLVSKANGEDPIGTAGTADHWLVMEIPQPWPREMFATHPLISQLLPLLKKLILRHGIKLRPVAISSDPEYSCPGYTRIIYYRRPQTYFAQYEKQDYLVPDSETPHLAIALLDHLMGKANTLPEFDQYLQPTQHLRDILICTHTQVDLACGRFGTPLYRKLRQNFANSESLRVWKSTHFGGHKFAPTLLDLPTGQLWGHLEDEILPSLIHREGPIHNMRPFYRGWSGLGKFEQIAEREVWMQEGWQWLTYPRTGRLQRKGLPGIKRPLYSLLRYLPIQLLQMWLEKWTDDAKWADVKIQYQDADGIERQYRVRVEEYGTVLTASKSAKERNVQIEMIPVPQYRVCELVKQN</sequence>
<organism evidence="1 2">
    <name type="scientific">Acaryochloris thomasi RCC1774</name>
    <dbReference type="NCBI Taxonomy" id="1764569"/>
    <lineage>
        <taxon>Bacteria</taxon>
        <taxon>Bacillati</taxon>
        <taxon>Cyanobacteriota</taxon>
        <taxon>Cyanophyceae</taxon>
        <taxon>Acaryochloridales</taxon>
        <taxon>Acaryochloridaceae</taxon>
        <taxon>Acaryochloris</taxon>
        <taxon>Acaryochloris thomasi</taxon>
    </lineage>
</organism>
<comment type="caution">
    <text evidence="1">The sequence shown here is derived from an EMBL/GenBank/DDBJ whole genome shotgun (WGS) entry which is preliminary data.</text>
</comment>
<protein>
    <recommendedName>
        <fullName evidence="3">Sucrase ferredoxin</fullName>
    </recommendedName>
</protein>
<evidence type="ECO:0000313" key="1">
    <source>
        <dbReference type="EMBL" id="PZD72632.1"/>
    </source>
</evidence>
<dbReference type="SUPFAM" id="SSF52833">
    <property type="entry name" value="Thioredoxin-like"/>
    <property type="match status" value="1"/>
</dbReference>
<gene>
    <name evidence="1" type="ORF">C1752_03468</name>
</gene>
<dbReference type="EMBL" id="PQWO01000009">
    <property type="protein sequence ID" value="PZD72632.1"/>
    <property type="molecule type" value="Genomic_DNA"/>
</dbReference>
<dbReference type="PIRSF" id="PIRSF035042">
    <property type="entry name" value="UCP035042_thirdx"/>
    <property type="match status" value="1"/>
</dbReference>
<accession>A0A2W1JP31</accession>
<dbReference type="InterPro" id="IPR036249">
    <property type="entry name" value="Thioredoxin-like_sf"/>
</dbReference>
<dbReference type="InterPro" id="IPR009737">
    <property type="entry name" value="Aim32/Apd1-like"/>
</dbReference>
<dbReference type="RefSeq" id="WP_110986906.1">
    <property type="nucleotide sequence ID" value="NZ_CAWNWM010000009.1"/>
</dbReference>
<evidence type="ECO:0000313" key="2">
    <source>
        <dbReference type="Proteomes" id="UP000248857"/>
    </source>
</evidence>
<dbReference type="OrthoDB" id="3399139at2"/>
<name>A0A2W1JP31_9CYAN</name>
<dbReference type="InterPro" id="IPR010350">
    <property type="entry name" value="Aim32/Apd1-like_bac"/>
</dbReference>